<dbReference type="EMBL" id="AVPE01000003">
    <property type="protein sequence ID" value="KGX93334.1"/>
    <property type="molecule type" value="Genomic_DNA"/>
</dbReference>
<evidence type="ECO:0008006" key="3">
    <source>
        <dbReference type="Google" id="ProtNLM"/>
    </source>
</evidence>
<evidence type="ECO:0000313" key="1">
    <source>
        <dbReference type="EMBL" id="KGX93334.1"/>
    </source>
</evidence>
<proteinExistence type="predicted"/>
<organism evidence="1 2">
    <name type="scientific">Pontibacillus halophilus JSM 076056 = DSM 19796</name>
    <dbReference type="NCBI Taxonomy" id="1385510"/>
    <lineage>
        <taxon>Bacteria</taxon>
        <taxon>Bacillati</taxon>
        <taxon>Bacillota</taxon>
        <taxon>Bacilli</taxon>
        <taxon>Bacillales</taxon>
        <taxon>Bacillaceae</taxon>
        <taxon>Pontibacillus</taxon>
    </lineage>
</organism>
<dbReference type="AlphaFoldDB" id="A0A0A5GMV9"/>
<name>A0A0A5GMV9_9BACI</name>
<dbReference type="eggNOG" id="ENOG5032TKR">
    <property type="taxonomic scope" value="Bacteria"/>
</dbReference>
<accession>A0A0A5GMV9</accession>
<sequence>MKKVIAILLILLSVSGLLLYNQWGTYKASLNEKQAVDVDVSIIHTTKGLQVDVSYESFMNGTYQWKAPEMASGLACEVEQTPCRTSNEFVIEEEGGVTLHYMLPPIEFGHLEDWLSVVEGVDVKVDTFSLKITDRVKEGEFAYLGHKSGESRTERITYYEWSASSKPDAPIFYLPSGSQQLIEEDGLHVYSETRNDVASLVTAWSEHDWPQETQLVYIGESPSVPHTRYSIQLASVDPSVARYYWLKDAIGTGEGVQESVVSDVATFLAGQDSDAPSPVLQSLQNNVTDKEKDQWLSVLLAEEEQPPVEKLTNSLEKVKGMETSYFTKVIKEPTIPLYFTEVRTLHIGEQVLEGVNVLKHRFLTYIPLKEIVASHDISHTFIKEDKQHVLTMNGDTWRLYETKDTYVYNMDGFGVAEDAIIRIEGIPYIKADLLYRLIGLSVTVD</sequence>
<dbReference type="Proteomes" id="UP000030528">
    <property type="component" value="Unassembled WGS sequence"/>
</dbReference>
<comment type="caution">
    <text evidence="1">The sequence shown here is derived from an EMBL/GenBank/DDBJ whole genome shotgun (WGS) entry which is preliminary data.</text>
</comment>
<keyword evidence="2" id="KW-1185">Reference proteome</keyword>
<dbReference type="STRING" id="1385510.GCA_000425205_01207"/>
<gene>
    <name evidence="1" type="ORF">N781_12820</name>
</gene>
<reference evidence="1 2" key="1">
    <citation type="submission" date="2013-08" db="EMBL/GenBank/DDBJ databases">
        <authorList>
            <person name="Huang J."/>
            <person name="Wang G."/>
        </authorList>
    </citation>
    <scope>NUCLEOTIDE SEQUENCE [LARGE SCALE GENOMIC DNA]</scope>
    <source>
        <strain evidence="1 2">JSM 076056</strain>
    </source>
</reference>
<dbReference type="RefSeq" id="WP_026799659.1">
    <property type="nucleotide sequence ID" value="NZ_AULI01000005.1"/>
</dbReference>
<protein>
    <recommendedName>
        <fullName evidence="3">Copper amine oxidase-like N-terminal domain-containing protein</fullName>
    </recommendedName>
</protein>
<evidence type="ECO:0000313" key="2">
    <source>
        <dbReference type="Proteomes" id="UP000030528"/>
    </source>
</evidence>